<reference evidence="3 4" key="1">
    <citation type="submission" date="2018-09" db="EMBL/GenBank/DDBJ databases">
        <title>Bacillus saliacetes sp. nov., isolated from Thai shrimp paste (Ka-pi).</title>
        <authorList>
            <person name="Daroonpunt R."/>
            <person name="Tanasupawat S."/>
            <person name="Yiamsombut S."/>
        </authorList>
    </citation>
    <scope>NUCLEOTIDE SEQUENCE [LARGE SCALE GENOMIC DNA]</scope>
    <source>
        <strain evidence="3 4">SKP7-4</strain>
    </source>
</reference>
<feature type="domain" description="Antigen I/II N-terminal" evidence="2">
    <location>
        <begin position="36"/>
        <end position="141"/>
    </location>
</feature>
<protein>
    <recommendedName>
        <fullName evidence="2">Antigen I/II N-terminal domain-containing protein</fullName>
    </recommendedName>
</protein>
<dbReference type="AlphaFoldDB" id="A0A3A1R3H7"/>
<evidence type="ECO:0000256" key="1">
    <source>
        <dbReference type="SAM" id="SignalP"/>
    </source>
</evidence>
<organism evidence="3 4">
    <name type="scientific">Bacillus salacetis</name>
    <dbReference type="NCBI Taxonomy" id="2315464"/>
    <lineage>
        <taxon>Bacteria</taxon>
        <taxon>Bacillati</taxon>
        <taxon>Bacillota</taxon>
        <taxon>Bacilli</taxon>
        <taxon>Bacillales</taxon>
        <taxon>Bacillaceae</taxon>
        <taxon>Bacillus</taxon>
    </lineage>
</organism>
<keyword evidence="4" id="KW-1185">Reference proteome</keyword>
<evidence type="ECO:0000313" key="4">
    <source>
        <dbReference type="Proteomes" id="UP000265801"/>
    </source>
</evidence>
<proteinExistence type="predicted"/>
<dbReference type="RefSeq" id="WP_119546709.1">
    <property type="nucleotide sequence ID" value="NZ_QXIR01000011.1"/>
</dbReference>
<name>A0A3A1R3H7_9BACI</name>
<dbReference type="InterPro" id="IPR041324">
    <property type="entry name" value="AgI/II_N"/>
</dbReference>
<dbReference type="OrthoDB" id="1849839at2"/>
<dbReference type="Proteomes" id="UP000265801">
    <property type="component" value="Unassembled WGS sequence"/>
</dbReference>
<feature type="chain" id="PRO_5017421159" description="Antigen I/II N-terminal domain-containing protein" evidence="1">
    <location>
        <begin position="27"/>
        <end position="236"/>
    </location>
</feature>
<accession>A0A3A1R3H7</accession>
<gene>
    <name evidence="3" type="ORF">D3H55_09665</name>
</gene>
<comment type="caution">
    <text evidence="3">The sequence shown here is derived from an EMBL/GenBank/DDBJ whole genome shotgun (WGS) entry which is preliminary data.</text>
</comment>
<dbReference type="EMBL" id="QXIR01000011">
    <property type="protein sequence ID" value="RIW34242.1"/>
    <property type="molecule type" value="Genomic_DNA"/>
</dbReference>
<feature type="signal peptide" evidence="1">
    <location>
        <begin position="1"/>
        <end position="26"/>
    </location>
</feature>
<dbReference type="Pfam" id="PF18652">
    <property type="entry name" value="Adhesin_P1_N"/>
    <property type="match status" value="1"/>
</dbReference>
<keyword evidence="1" id="KW-0732">Signal</keyword>
<sequence>MKKTLYIMLVLLLAALISACSSEGQAGKENEGAADAENSSGTVEITLPASTFEGSDVEQVIADAKAEGVKEVIKNEDDSLTYKMSESVHSKIMKRFEENIMESIEGMKENGNYPFVHDISYDESFSRFTIVVDKAAYENSVSKSGVLSLGMAGMYYQLYAGADPEAFVIVKDKETGEAIDEKVFREPAETGSENDLLKSRRAGFPPAYSDFHQHLQFPGFLAGIEDKLRPFDSADV</sequence>
<evidence type="ECO:0000313" key="3">
    <source>
        <dbReference type="EMBL" id="RIW34242.1"/>
    </source>
</evidence>
<evidence type="ECO:0000259" key="2">
    <source>
        <dbReference type="Pfam" id="PF18652"/>
    </source>
</evidence>
<dbReference type="PROSITE" id="PS51257">
    <property type="entry name" value="PROKAR_LIPOPROTEIN"/>
    <property type="match status" value="1"/>
</dbReference>